<dbReference type="InterPro" id="IPR001810">
    <property type="entry name" value="F-box_dom"/>
</dbReference>
<evidence type="ECO:0000259" key="1">
    <source>
        <dbReference type="PROSITE" id="PS50181"/>
    </source>
</evidence>
<evidence type="ECO:0000313" key="3">
    <source>
        <dbReference type="Proteomes" id="UP001498398"/>
    </source>
</evidence>
<dbReference type="SUPFAM" id="SSF81383">
    <property type="entry name" value="F-box domain"/>
    <property type="match status" value="1"/>
</dbReference>
<dbReference type="Proteomes" id="UP001498398">
    <property type="component" value="Unassembled WGS sequence"/>
</dbReference>
<gene>
    <name evidence="2" type="ORF">VKT23_003119</name>
</gene>
<dbReference type="Gene3D" id="1.20.1280.50">
    <property type="match status" value="1"/>
</dbReference>
<feature type="domain" description="F-box" evidence="1">
    <location>
        <begin position="4"/>
        <end position="52"/>
    </location>
</feature>
<protein>
    <recommendedName>
        <fullName evidence="1">F-box domain-containing protein</fullName>
    </recommendedName>
</protein>
<dbReference type="SMART" id="SM00256">
    <property type="entry name" value="FBOX"/>
    <property type="match status" value="1"/>
</dbReference>
<dbReference type="CDD" id="cd09917">
    <property type="entry name" value="F-box_SF"/>
    <property type="match status" value="1"/>
</dbReference>
<accession>A0ABR1JW87</accession>
<reference evidence="2 3" key="1">
    <citation type="submission" date="2024-01" db="EMBL/GenBank/DDBJ databases">
        <title>A draft genome for the cacao thread blight pathogen Marasmiellus scandens.</title>
        <authorList>
            <person name="Baruah I.K."/>
            <person name="Leung J."/>
            <person name="Bukari Y."/>
            <person name="Amoako-Attah I."/>
            <person name="Meinhardt L.W."/>
            <person name="Bailey B.A."/>
            <person name="Cohen S.P."/>
        </authorList>
    </citation>
    <scope>NUCLEOTIDE SEQUENCE [LARGE SCALE GENOMIC DNA]</scope>
    <source>
        <strain evidence="2 3">GH-19</strain>
    </source>
</reference>
<dbReference type="Pfam" id="PF12937">
    <property type="entry name" value="F-box-like"/>
    <property type="match status" value="1"/>
</dbReference>
<comment type="caution">
    <text evidence="2">The sequence shown here is derived from an EMBL/GenBank/DDBJ whole genome shotgun (WGS) entry which is preliminary data.</text>
</comment>
<dbReference type="InterPro" id="IPR036047">
    <property type="entry name" value="F-box-like_dom_sf"/>
</dbReference>
<evidence type="ECO:0000313" key="2">
    <source>
        <dbReference type="EMBL" id="KAK7468616.1"/>
    </source>
</evidence>
<organism evidence="2 3">
    <name type="scientific">Marasmiellus scandens</name>
    <dbReference type="NCBI Taxonomy" id="2682957"/>
    <lineage>
        <taxon>Eukaryota</taxon>
        <taxon>Fungi</taxon>
        <taxon>Dikarya</taxon>
        <taxon>Basidiomycota</taxon>
        <taxon>Agaricomycotina</taxon>
        <taxon>Agaricomycetes</taxon>
        <taxon>Agaricomycetidae</taxon>
        <taxon>Agaricales</taxon>
        <taxon>Marasmiineae</taxon>
        <taxon>Omphalotaceae</taxon>
        <taxon>Marasmiellus</taxon>
    </lineage>
</organism>
<sequence>MSAQNFWFLLPTELVQHILVYCDPRDVASFSRTSTFFRDLVYSKDSYLWRQLMLANYDDPQRAHRLTETVSSSSSEIDWKTEVQNRSEAEIIAFCYRWEPVEHVRERRRMLETFVSAIKDALPVSLDGKPSLNVLWLDRVLRESMILQLPNLPNEAQLCSRMRSYITLTHNFDDPSETDAHLTDRRTDSRCFVYDFRRYGADNHWGPFFPDQSINWVHVEALVNVIVMNIRELPEAWFTTMPPLGLEATRAFSAPDCHRSEDWAGVEGSWRRYVCFMDYRDLFAFNYANIAGGPRNPSFFKDSRFREATRLIEVKLHLISRDQFHFDNYDAQGESSSHPLYPTLYFAGESRGLTGPEANIEGHVKVAEDGTIRWRFYDTIQGMSHSGRMQWCSHGIQLGNAQSAMGIIGNYSTRDHDEGDPVGPFWLFKVQNNYAGKLLDFV</sequence>
<dbReference type="EMBL" id="JBANRG010000003">
    <property type="protein sequence ID" value="KAK7468616.1"/>
    <property type="molecule type" value="Genomic_DNA"/>
</dbReference>
<keyword evidence="3" id="KW-1185">Reference proteome</keyword>
<proteinExistence type="predicted"/>
<dbReference type="PROSITE" id="PS50181">
    <property type="entry name" value="FBOX"/>
    <property type="match status" value="1"/>
</dbReference>
<name>A0ABR1JW87_9AGAR</name>